<gene>
    <name evidence="2" type="ORF">DSAG12_00301</name>
</gene>
<organism evidence="2 3">
    <name type="scientific">Promethearchaeum syntrophicum</name>
    <dbReference type="NCBI Taxonomy" id="2594042"/>
    <lineage>
        <taxon>Archaea</taxon>
        <taxon>Promethearchaeati</taxon>
        <taxon>Promethearchaeota</taxon>
        <taxon>Promethearchaeia</taxon>
        <taxon>Promethearchaeales</taxon>
        <taxon>Promethearchaeaceae</taxon>
        <taxon>Promethearchaeum</taxon>
    </lineage>
</organism>
<dbReference type="InterPro" id="IPR019734">
    <property type="entry name" value="TPR_rpt"/>
</dbReference>
<keyword evidence="3" id="KW-1185">Reference proteome</keyword>
<dbReference type="SMART" id="SM00028">
    <property type="entry name" value="TPR"/>
    <property type="match status" value="3"/>
</dbReference>
<dbReference type="Gene3D" id="1.25.40.10">
    <property type="entry name" value="Tetratricopeptide repeat domain"/>
    <property type="match status" value="1"/>
</dbReference>
<feature type="repeat" description="TPR" evidence="1">
    <location>
        <begin position="546"/>
        <end position="579"/>
    </location>
</feature>
<dbReference type="Pfam" id="PF13414">
    <property type="entry name" value="TPR_11"/>
    <property type="match status" value="1"/>
</dbReference>
<dbReference type="Pfam" id="PF13181">
    <property type="entry name" value="TPR_8"/>
    <property type="match status" value="1"/>
</dbReference>
<dbReference type="InterPro" id="IPR011990">
    <property type="entry name" value="TPR-like_helical_dom_sf"/>
</dbReference>
<sequence length="816" mass="96582">MERKYNLLNMWVLFQRYNITRNFNTRGFDQNKVECERLTRESLFSMKLKHSPFFRARMYTHLMFNEATKDHNSDVWRFLRKKIRNFAKFYQEISHIQSEVDYVPILADEMIKFSLKEGSNFMTWGIVMFDSQMDFRKDEQDRFINLLGITQETGNIELTFPLISCIQENFLHKSMDFLAFSHPEGEDFYVDYFRLYKAKYMVETFQPVFMDWLFSQQGLEDDLKSFISILNSVFIIAISKPLEQIVEIMEDLGGIKIIGSEIFDLIELSEIFLLEYWNSIEIDDQIVLLNEWPDSTFMYEFISVIPQLFNQDLALQHLENLLKIMQRYGYHQENLAFLEESPKEYQYLNKMKKIYGNPNENFNIYARLNLAQALHFGDLAHTERLLDYILKSPPDSRENLKILNYYAANLNFFQEKWSSAEIFFRKIVEPDQEMSLKQRVMATLCLLMDGNTEKFYGEFEDILHNHSIHANATLPEIRDLYWDLIAMKGISYMFQLTDILIERGNIDGPKLCNEMGQISADLGYFNEAIKFYNRGFEFKISDIFRGNLYNNIGSVLNQQGKLDESIEKFQQAVALNPNNARVWLNMSKSYGFKGEPMKALECIKHTQKNLNLDSSSLAEFIWSNYESNRIGFLAHSIINYNAIEFSDIKTQFRLADRLFFKSFPQDPDLQELATSIFMHYGNGIELLFHYKLGAAFTNKIKELHGDDLKKLRNYKLKKNIPKELHNLLYENHVSHSNWGKIIENFLRTPIEERFIHYTSCFEDFKEDELKLLKNAVEFAGKWRNPSDHGEILNYDVVKKYRSQLIFLINSSLEIFR</sequence>
<dbReference type="OrthoDB" id="66915at2157"/>
<keyword evidence="1" id="KW-0802">TPR repeat</keyword>
<accession>A0A5B9D5S8</accession>
<protein>
    <submittedName>
        <fullName evidence="2">Tetratricopeptide repeat protein</fullName>
    </submittedName>
</protein>
<reference evidence="2 3" key="1">
    <citation type="journal article" date="2020" name="Nature">
        <title>Isolation of an archaeon at the prokaryote-eukaryote interface.</title>
        <authorList>
            <person name="Imachi H."/>
            <person name="Nobu M.K."/>
            <person name="Nakahara N."/>
            <person name="Morono Y."/>
            <person name="Ogawara M."/>
            <person name="Takaki Y."/>
            <person name="Takano Y."/>
            <person name="Uematsu K."/>
            <person name="Ikuta T."/>
            <person name="Ito M."/>
            <person name="Matsui Y."/>
            <person name="Miyazaki M."/>
            <person name="Murata K."/>
            <person name="Saito Y."/>
            <person name="Sakai S."/>
            <person name="Song C."/>
            <person name="Tasumi E."/>
            <person name="Yamanaka Y."/>
            <person name="Yamaguchi T."/>
            <person name="Kamagata Y."/>
            <person name="Tamaki H."/>
            <person name="Takai K."/>
        </authorList>
    </citation>
    <scope>NUCLEOTIDE SEQUENCE [LARGE SCALE GENOMIC DNA]</scope>
    <source>
        <strain evidence="2 3">MK-D1</strain>
    </source>
</reference>
<proteinExistence type="predicted"/>
<evidence type="ECO:0000256" key="1">
    <source>
        <dbReference type="PROSITE-ProRule" id="PRU00339"/>
    </source>
</evidence>
<name>A0A5B9D5S8_9ARCH</name>
<dbReference type="PROSITE" id="PS50005">
    <property type="entry name" value="TPR"/>
    <property type="match status" value="1"/>
</dbReference>
<dbReference type="EMBL" id="CP042905">
    <property type="protein sequence ID" value="QEE14488.1"/>
    <property type="molecule type" value="Genomic_DNA"/>
</dbReference>
<dbReference type="RefSeq" id="WP_147661441.1">
    <property type="nucleotide sequence ID" value="NZ_CP042905.2"/>
</dbReference>
<reference evidence="2 3" key="2">
    <citation type="journal article" date="2024" name="Int. J. Syst. Evol. Microbiol.">
        <title>Promethearchaeum syntrophicum gen. nov., sp. nov., an anaerobic, obligately syntrophic archaeon, the first isolate of the lineage 'Asgard' archaea, and proposal of the new archaeal phylum Promethearchaeota phyl. nov. and kingdom Promethearchaeati regn. nov.</title>
        <authorList>
            <person name="Imachi H."/>
            <person name="Nobu M.K."/>
            <person name="Kato S."/>
            <person name="Takaki Y."/>
            <person name="Miyazaki M."/>
            <person name="Miyata M."/>
            <person name="Ogawara M."/>
            <person name="Saito Y."/>
            <person name="Sakai S."/>
            <person name="Tahara Y.O."/>
            <person name="Takano Y."/>
            <person name="Tasumi E."/>
            <person name="Uematsu K."/>
            <person name="Yoshimura T."/>
            <person name="Itoh T."/>
            <person name="Ohkuma M."/>
            <person name="Takai K."/>
        </authorList>
    </citation>
    <scope>NUCLEOTIDE SEQUENCE [LARGE SCALE GENOMIC DNA]</scope>
    <source>
        <strain evidence="2 3">MK-D1</strain>
    </source>
</reference>
<dbReference type="AlphaFoldDB" id="A0A5B9D5S8"/>
<evidence type="ECO:0000313" key="3">
    <source>
        <dbReference type="Proteomes" id="UP000321408"/>
    </source>
</evidence>
<dbReference type="GeneID" id="41328304"/>
<dbReference type="KEGG" id="psyt:DSAG12_00301"/>
<dbReference type="PROSITE" id="PS50293">
    <property type="entry name" value="TPR_REGION"/>
    <property type="match status" value="1"/>
</dbReference>
<evidence type="ECO:0000313" key="2">
    <source>
        <dbReference type="EMBL" id="QEE14488.1"/>
    </source>
</evidence>
<dbReference type="Proteomes" id="UP000321408">
    <property type="component" value="Chromosome"/>
</dbReference>
<dbReference type="SUPFAM" id="SSF48452">
    <property type="entry name" value="TPR-like"/>
    <property type="match status" value="1"/>
</dbReference>